<accession>A0A7K0C149</accession>
<evidence type="ECO:0000313" key="5">
    <source>
        <dbReference type="Proteomes" id="UP000487268"/>
    </source>
</evidence>
<dbReference type="EMBL" id="WEGH01000003">
    <property type="protein sequence ID" value="MQY07188.1"/>
    <property type="molecule type" value="Genomic_DNA"/>
</dbReference>
<sequence>MKSLVRKRARIAAVAAGLASIGVLTPIVVSHAAVGHTKSYAYGSHKRQALDAYWNDPKPGSSQPGIVILHGGYWQTGKKIDWKANAEWFAGQGFAVFSVDYRFNTDAPWPAPRDDAMAAVAWIKSHASSFRLDPGRIAVIGSQSGGQLAAHLGTSGSGGARVRGVVGLSPIASPRLAYDSAQTSASTTSQRKARDQTVLLANCSPTYSEPVCAARYQDMAAATGASADDAPMLLVHSAGDMFPALHSEQLRTALTAAGDGDVTVRTVTGSASGGPLLTTGERDQVLAWIRARTASRAAVSATTPRPGDTTGKRPPALVPSRRTTDDGTAAAPRISARTTASRIEQTGLAYGTDARQKIDAYYHPSAARRPAILMIHGGYWYEGDKSSWAGQARWFSDHGYAVFAAGYRLNTQAAWPAQRTDVIAAVNWIKVRAATYAVDPKRVVLLGSSAGGHLVTNVGTYGTGTGTVKAVAAVSPVASPYKAYYDGEAAGAKNNRHKLRDTAVLLTRCTPEKADTACWNRWVDAVSFNHASAGDTPMYLVHSAGDFVPPQHSVKLCQRLAAVKVSCTARTITGSAHGMDVLASGTVRDDLLKWIQDHD</sequence>
<feature type="domain" description="BD-FAE-like" evidence="3">
    <location>
        <begin position="51"/>
        <end position="252"/>
    </location>
</feature>
<dbReference type="InterPro" id="IPR050300">
    <property type="entry name" value="GDXG_lipolytic_enzyme"/>
</dbReference>
<dbReference type="InterPro" id="IPR049492">
    <property type="entry name" value="BD-FAE-like_dom"/>
</dbReference>
<keyword evidence="5" id="KW-1185">Reference proteome</keyword>
<name>A0A7K0C149_9ACTN</name>
<keyword evidence="1" id="KW-0378">Hydrolase</keyword>
<organism evidence="4 5">
    <name type="scientific">Actinomadura macrotermitis</name>
    <dbReference type="NCBI Taxonomy" id="2585200"/>
    <lineage>
        <taxon>Bacteria</taxon>
        <taxon>Bacillati</taxon>
        <taxon>Actinomycetota</taxon>
        <taxon>Actinomycetes</taxon>
        <taxon>Streptosporangiales</taxon>
        <taxon>Thermomonosporaceae</taxon>
        <taxon>Actinomadura</taxon>
    </lineage>
</organism>
<proteinExistence type="predicted"/>
<protein>
    <recommendedName>
        <fullName evidence="3">BD-FAE-like domain-containing protein</fullName>
    </recommendedName>
</protein>
<dbReference type="Pfam" id="PF20434">
    <property type="entry name" value="BD-FAE"/>
    <property type="match status" value="2"/>
</dbReference>
<dbReference type="OrthoDB" id="255603at2"/>
<dbReference type="Gene3D" id="3.40.50.1820">
    <property type="entry name" value="alpha/beta hydrolase"/>
    <property type="match status" value="2"/>
</dbReference>
<evidence type="ECO:0000256" key="1">
    <source>
        <dbReference type="ARBA" id="ARBA00022801"/>
    </source>
</evidence>
<feature type="region of interest" description="Disordered" evidence="2">
    <location>
        <begin position="297"/>
        <end position="334"/>
    </location>
</feature>
<reference evidence="4 5" key="1">
    <citation type="submission" date="2019-10" db="EMBL/GenBank/DDBJ databases">
        <title>Actinomadura rubteroloni sp. nov. and Actinomadura macrotermitis sp. nov., isolated from the gut of fungus growing-termite Macrotermes natalensis.</title>
        <authorList>
            <person name="Benndorf R."/>
            <person name="Martin K."/>
            <person name="Kuefner M."/>
            <person name="De Beer W."/>
            <person name="Kaster A.-K."/>
            <person name="Vollmers J."/>
            <person name="Poulsen M."/>
            <person name="Beemelmanns C."/>
        </authorList>
    </citation>
    <scope>NUCLEOTIDE SEQUENCE [LARGE SCALE GENOMIC DNA]</scope>
    <source>
        <strain evidence="4 5">RB68</strain>
    </source>
</reference>
<feature type="domain" description="BD-FAE-like" evidence="3">
    <location>
        <begin position="362"/>
        <end position="560"/>
    </location>
</feature>
<dbReference type="PANTHER" id="PTHR48081">
    <property type="entry name" value="AB HYDROLASE SUPERFAMILY PROTEIN C4A8.06C"/>
    <property type="match status" value="1"/>
</dbReference>
<dbReference type="AlphaFoldDB" id="A0A7K0C149"/>
<dbReference type="SUPFAM" id="SSF53474">
    <property type="entry name" value="alpha/beta-Hydrolases"/>
    <property type="match status" value="2"/>
</dbReference>
<comment type="caution">
    <text evidence="4">The sequence shown here is derived from an EMBL/GenBank/DDBJ whole genome shotgun (WGS) entry which is preliminary data.</text>
</comment>
<gene>
    <name evidence="4" type="ORF">ACRB68_52870</name>
</gene>
<evidence type="ECO:0000256" key="2">
    <source>
        <dbReference type="SAM" id="MobiDB-lite"/>
    </source>
</evidence>
<dbReference type="Proteomes" id="UP000487268">
    <property type="component" value="Unassembled WGS sequence"/>
</dbReference>
<evidence type="ECO:0000259" key="3">
    <source>
        <dbReference type="Pfam" id="PF20434"/>
    </source>
</evidence>
<dbReference type="GO" id="GO:0016787">
    <property type="term" value="F:hydrolase activity"/>
    <property type="evidence" value="ECO:0007669"/>
    <property type="project" value="UniProtKB-KW"/>
</dbReference>
<dbReference type="InterPro" id="IPR029058">
    <property type="entry name" value="AB_hydrolase_fold"/>
</dbReference>
<evidence type="ECO:0000313" key="4">
    <source>
        <dbReference type="EMBL" id="MQY07188.1"/>
    </source>
</evidence>